<dbReference type="Proteomes" id="UP001241603">
    <property type="component" value="Unassembled WGS sequence"/>
</dbReference>
<sequence>MTQTPKPSDNKIRVPLSRAIPAHGEQISELVFREPSGLDIARCGNPVKLNFAYDPPEVTFDEPKMARMMSMLGDVPASTIEKLTGSDWNACAWMLSGFFIPGAPTRSGGAAD</sequence>
<evidence type="ECO:0000313" key="1">
    <source>
        <dbReference type="EMBL" id="MDQ0439054.1"/>
    </source>
</evidence>
<organism evidence="1 2">
    <name type="scientific">Kaistia dalseonensis</name>
    <dbReference type="NCBI Taxonomy" id="410840"/>
    <lineage>
        <taxon>Bacteria</taxon>
        <taxon>Pseudomonadati</taxon>
        <taxon>Pseudomonadota</taxon>
        <taxon>Alphaproteobacteria</taxon>
        <taxon>Hyphomicrobiales</taxon>
        <taxon>Kaistiaceae</taxon>
        <taxon>Kaistia</taxon>
    </lineage>
</organism>
<accession>A0ABU0H9Q4</accession>
<gene>
    <name evidence="1" type="ORF">QO014_003455</name>
</gene>
<evidence type="ECO:0000313" key="2">
    <source>
        <dbReference type="Proteomes" id="UP001241603"/>
    </source>
</evidence>
<name>A0ABU0H9Q4_9HYPH</name>
<keyword evidence="2" id="KW-1185">Reference proteome</keyword>
<dbReference type="RefSeq" id="WP_266349959.1">
    <property type="nucleotide sequence ID" value="NZ_JAPKNG010000005.1"/>
</dbReference>
<dbReference type="EMBL" id="JAUSVO010000005">
    <property type="protein sequence ID" value="MDQ0439054.1"/>
    <property type="molecule type" value="Genomic_DNA"/>
</dbReference>
<comment type="caution">
    <text evidence="1">The sequence shown here is derived from an EMBL/GenBank/DDBJ whole genome shotgun (WGS) entry which is preliminary data.</text>
</comment>
<evidence type="ECO:0008006" key="3">
    <source>
        <dbReference type="Google" id="ProtNLM"/>
    </source>
</evidence>
<dbReference type="Pfam" id="PF10109">
    <property type="entry name" value="Phage_TAC_7"/>
    <property type="match status" value="1"/>
</dbReference>
<dbReference type="InterPro" id="IPR019289">
    <property type="entry name" value="Phage_tail_E/E"/>
</dbReference>
<protein>
    <recommendedName>
        <fullName evidence="3">Phage tail assembly protein</fullName>
    </recommendedName>
</protein>
<proteinExistence type="predicted"/>
<reference evidence="1 2" key="1">
    <citation type="submission" date="2023-07" db="EMBL/GenBank/DDBJ databases">
        <title>Genomic Encyclopedia of Type Strains, Phase IV (KMG-IV): sequencing the most valuable type-strain genomes for metagenomic binning, comparative biology and taxonomic classification.</title>
        <authorList>
            <person name="Goeker M."/>
        </authorList>
    </citation>
    <scope>NUCLEOTIDE SEQUENCE [LARGE SCALE GENOMIC DNA]</scope>
    <source>
        <strain evidence="1 2">B6-8</strain>
    </source>
</reference>